<protein>
    <submittedName>
        <fullName evidence="1">Uncharacterized protein</fullName>
    </submittedName>
</protein>
<sequence>MAKKKTKKPKSGRRNLSKVLRIAAEDYYHATPLVKDQREE</sequence>
<reference evidence="1" key="1">
    <citation type="journal article" date="2015" name="Nature">
        <title>Complex archaea that bridge the gap between prokaryotes and eukaryotes.</title>
        <authorList>
            <person name="Spang A."/>
            <person name="Saw J.H."/>
            <person name="Jorgensen S.L."/>
            <person name="Zaremba-Niedzwiedzka K."/>
            <person name="Martijn J."/>
            <person name="Lind A.E."/>
            <person name="van Eijk R."/>
            <person name="Schleper C."/>
            <person name="Guy L."/>
            <person name="Ettema T.J."/>
        </authorList>
    </citation>
    <scope>NUCLEOTIDE SEQUENCE</scope>
</reference>
<evidence type="ECO:0000313" key="1">
    <source>
        <dbReference type="EMBL" id="KKL12184.1"/>
    </source>
</evidence>
<dbReference type="EMBL" id="LAZR01041362">
    <property type="protein sequence ID" value="KKL12184.1"/>
    <property type="molecule type" value="Genomic_DNA"/>
</dbReference>
<proteinExistence type="predicted"/>
<feature type="non-terminal residue" evidence="1">
    <location>
        <position position="40"/>
    </location>
</feature>
<accession>A0A0F9ARH4</accession>
<organism evidence="1">
    <name type="scientific">marine sediment metagenome</name>
    <dbReference type="NCBI Taxonomy" id="412755"/>
    <lineage>
        <taxon>unclassified sequences</taxon>
        <taxon>metagenomes</taxon>
        <taxon>ecological metagenomes</taxon>
    </lineage>
</organism>
<name>A0A0F9ARH4_9ZZZZ</name>
<gene>
    <name evidence="1" type="ORF">LCGC14_2538330</name>
</gene>
<comment type="caution">
    <text evidence="1">The sequence shown here is derived from an EMBL/GenBank/DDBJ whole genome shotgun (WGS) entry which is preliminary data.</text>
</comment>
<dbReference type="AlphaFoldDB" id="A0A0F9ARH4"/>